<protein>
    <submittedName>
        <fullName evidence="1">Uncharacterized protein</fullName>
    </submittedName>
</protein>
<dbReference type="EMBL" id="JAQJAE010000006">
    <property type="protein sequence ID" value="KAJ5588441.1"/>
    <property type="molecule type" value="Genomic_DNA"/>
</dbReference>
<sequence>MWWLPIGRVNDESNIANKKASLNPGDDTACESRELTAQELHFIQNLATDETATIKPEIAVPGSICPAVVEPPSKEHKKEALAAALKSGYSKHVFSHILNYGMDLNVWILECDQTPCDLDIIPDVWSKITLTPLE</sequence>
<dbReference type="Proteomes" id="UP001213799">
    <property type="component" value="Unassembled WGS sequence"/>
</dbReference>
<comment type="caution">
    <text evidence="1">The sequence shown here is derived from an EMBL/GenBank/DDBJ whole genome shotgun (WGS) entry which is preliminary data.</text>
</comment>
<dbReference type="AlphaFoldDB" id="A0AAD6DLJ9"/>
<reference evidence="1" key="1">
    <citation type="journal article" date="2023" name="IMA Fungus">
        <title>Comparative genomic study of the Penicillium genus elucidates a diverse pangenome and 15 lateral gene transfer events.</title>
        <authorList>
            <person name="Petersen C."/>
            <person name="Sorensen T."/>
            <person name="Nielsen M.R."/>
            <person name="Sondergaard T.E."/>
            <person name="Sorensen J.L."/>
            <person name="Fitzpatrick D.A."/>
            <person name="Frisvad J.C."/>
            <person name="Nielsen K.L."/>
        </authorList>
    </citation>
    <scope>NUCLEOTIDE SEQUENCE</scope>
    <source>
        <strain evidence="1">IBT 12815</strain>
    </source>
</reference>
<accession>A0AAD6DLJ9</accession>
<evidence type="ECO:0000313" key="2">
    <source>
        <dbReference type="Proteomes" id="UP001213799"/>
    </source>
</evidence>
<evidence type="ECO:0000313" key="1">
    <source>
        <dbReference type="EMBL" id="KAJ5588441.1"/>
    </source>
</evidence>
<proteinExistence type="predicted"/>
<dbReference type="RefSeq" id="XP_056747460.1">
    <property type="nucleotide sequence ID" value="XM_056902173.1"/>
</dbReference>
<gene>
    <name evidence="1" type="ORF">N7537_011119</name>
</gene>
<reference evidence="1" key="2">
    <citation type="submission" date="2023-01" db="EMBL/GenBank/DDBJ databases">
        <authorList>
            <person name="Petersen C."/>
        </authorList>
    </citation>
    <scope>NUCLEOTIDE SEQUENCE</scope>
    <source>
        <strain evidence="1">IBT 12815</strain>
    </source>
</reference>
<keyword evidence="2" id="KW-1185">Reference proteome</keyword>
<dbReference type="GeneID" id="81592415"/>
<organism evidence="1 2">
    <name type="scientific">Penicillium hordei</name>
    <dbReference type="NCBI Taxonomy" id="40994"/>
    <lineage>
        <taxon>Eukaryota</taxon>
        <taxon>Fungi</taxon>
        <taxon>Dikarya</taxon>
        <taxon>Ascomycota</taxon>
        <taxon>Pezizomycotina</taxon>
        <taxon>Eurotiomycetes</taxon>
        <taxon>Eurotiomycetidae</taxon>
        <taxon>Eurotiales</taxon>
        <taxon>Aspergillaceae</taxon>
        <taxon>Penicillium</taxon>
    </lineage>
</organism>
<name>A0AAD6DLJ9_9EURO</name>